<dbReference type="HOGENOM" id="CLU_010086_2_1_1"/>
<sequence>MPDAYPPPDWLVEPPPPEVPYAHKKAPKDLPGIAYALHLFLASHMLESEEYCNKSDPKKERLYFATGYGLIQCVKGLMSFEDEDLLAAIGHVKHGNAVAQQHRKRSAALPTRLAGLVIGALNTSGVGFVRSMTDVERHAELVYAETLFEKALVGIAYSGDWFAFLKEALNMRTAFNTYRQLGRFLEEADAAAPGGLDTAVDAHFRSGVYLGVGLSHLILSMMPTRLLTLIELFGYRGDRQVGLRMLYKAGGWTQDADEPQIGFEQEGVRRTICDMSLILFHLVFSAFTFEGVDMRMAEKIINYNIARYPNGVFFLFGQGRLKLCRGQPQEALGFYTRAMEVQNQYRNLHHISFWEMSVAHLALWDPAAALSCWRTLYAEATWSKATYAYGTAVCLLEAGGGADTKEEAARLMHAVPELRQRIAGKSIPLEKFVARKARKFAAQGGRLVLAGLEFAYIFLAIAHAPRDVVRGRMLPQVDAALARLAACAEAPARYEGGHGYWDDRCLAHFLQGICLRYLAHPDPDAADVVEEPAEARADTEARAVAAFEAVLRDAPQIEYDHYLVYYTHYEFGRLLACKGDVAGARRHLELVMSGKPLEQPPATRKGKYSMENAVHIRTNAALEALDQNRRL</sequence>
<dbReference type="GO" id="GO:0005829">
    <property type="term" value="C:cytosol"/>
    <property type="evidence" value="ECO:0007669"/>
    <property type="project" value="TreeGrafter"/>
</dbReference>
<dbReference type="PANTHER" id="PTHR31859">
    <property type="entry name" value="TETRATRICOPEPTIDE REPEAT PROTEIN 39 FAMILY MEMBER"/>
    <property type="match status" value="1"/>
</dbReference>
<dbReference type="AlphaFoldDB" id="K5W1C6"/>
<gene>
    <name evidence="1" type="ORF">PHACADRAFT_127013</name>
</gene>
<accession>K5W1C6</accession>
<dbReference type="OrthoDB" id="43460at2759"/>
<dbReference type="EMBL" id="JH930475">
    <property type="protein sequence ID" value="EKM52900.1"/>
    <property type="molecule type" value="Genomic_DNA"/>
</dbReference>
<dbReference type="InterPro" id="IPR019412">
    <property type="entry name" value="IML2/TPR_39"/>
</dbReference>
<dbReference type="GO" id="GO:0005634">
    <property type="term" value="C:nucleus"/>
    <property type="evidence" value="ECO:0007669"/>
    <property type="project" value="TreeGrafter"/>
</dbReference>
<dbReference type="InParanoid" id="K5W1C6"/>
<dbReference type="RefSeq" id="XP_007399228.1">
    <property type="nucleotide sequence ID" value="XM_007399166.1"/>
</dbReference>
<dbReference type="GeneID" id="18908064"/>
<organism evidence="1 2">
    <name type="scientific">Phanerochaete carnosa (strain HHB-10118-sp)</name>
    <name type="common">White-rot fungus</name>
    <name type="synonym">Peniophora carnosa</name>
    <dbReference type="NCBI Taxonomy" id="650164"/>
    <lineage>
        <taxon>Eukaryota</taxon>
        <taxon>Fungi</taxon>
        <taxon>Dikarya</taxon>
        <taxon>Basidiomycota</taxon>
        <taxon>Agaricomycotina</taxon>
        <taxon>Agaricomycetes</taxon>
        <taxon>Polyporales</taxon>
        <taxon>Phanerochaetaceae</taxon>
        <taxon>Phanerochaete</taxon>
    </lineage>
</organism>
<keyword evidence="2" id="KW-1185">Reference proteome</keyword>
<reference evidence="1 2" key="1">
    <citation type="journal article" date="2012" name="BMC Genomics">
        <title>Comparative genomics of the white-rot fungi, Phanerochaete carnosa and P. chrysosporium, to elucidate the genetic basis of the distinct wood types they colonize.</title>
        <authorList>
            <person name="Suzuki H."/>
            <person name="MacDonald J."/>
            <person name="Syed K."/>
            <person name="Salamov A."/>
            <person name="Hori C."/>
            <person name="Aerts A."/>
            <person name="Henrissat B."/>
            <person name="Wiebenga A."/>
            <person name="vanKuyk P.A."/>
            <person name="Barry K."/>
            <person name="Lindquist E."/>
            <person name="LaButti K."/>
            <person name="Lapidus A."/>
            <person name="Lucas S."/>
            <person name="Coutinho P."/>
            <person name="Gong Y."/>
            <person name="Samejima M."/>
            <person name="Mahadevan R."/>
            <person name="Abou-Zaid M."/>
            <person name="de Vries R.P."/>
            <person name="Igarashi K."/>
            <person name="Yadav J.S."/>
            <person name="Grigoriev I.V."/>
            <person name="Master E.R."/>
        </authorList>
    </citation>
    <scope>NUCLEOTIDE SEQUENCE [LARGE SCALE GENOMIC DNA]</scope>
    <source>
        <strain evidence="1 2">HHB-10118-sp</strain>
    </source>
</reference>
<dbReference type="SUPFAM" id="SSF48452">
    <property type="entry name" value="TPR-like"/>
    <property type="match status" value="1"/>
</dbReference>
<evidence type="ECO:0000313" key="1">
    <source>
        <dbReference type="EMBL" id="EKM52900.1"/>
    </source>
</evidence>
<dbReference type="InterPro" id="IPR011990">
    <property type="entry name" value="TPR-like_helical_dom_sf"/>
</dbReference>
<dbReference type="Proteomes" id="UP000008370">
    <property type="component" value="Unassembled WGS sequence"/>
</dbReference>
<evidence type="ECO:0008006" key="3">
    <source>
        <dbReference type="Google" id="ProtNLM"/>
    </source>
</evidence>
<protein>
    <recommendedName>
        <fullName evidence="3">Tetratricopeptide repeat protein 39B</fullName>
    </recommendedName>
</protein>
<dbReference type="GO" id="GO:0005741">
    <property type="term" value="C:mitochondrial outer membrane"/>
    <property type="evidence" value="ECO:0007669"/>
    <property type="project" value="TreeGrafter"/>
</dbReference>
<dbReference type="PANTHER" id="PTHR31859:SF1">
    <property type="entry name" value="TETRATRICOPEPTIDE REPEAT PROTEIN 39C"/>
    <property type="match status" value="1"/>
</dbReference>
<dbReference type="Pfam" id="PF10300">
    <property type="entry name" value="Iml2-TPR_39"/>
    <property type="match status" value="1"/>
</dbReference>
<proteinExistence type="predicted"/>
<dbReference type="KEGG" id="pco:PHACADRAFT_127013"/>
<name>K5W1C6_PHACS</name>
<evidence type="ECO:0000313" key="2">
    <source>
        <dbReference type="Proteomes" id="UP000008370"/>
    </source>
</evidence>